<name>A0ABR4MY30_9FUNG</name>
<proteinExistence type="predicted"/>
<accession>A0ABR4MY30</accession>
<evidence type="ECO:0000256" key="1">
    <source>
        <dbReference type="ARBA" id="ARBA00023054"/>
    </source>
</evidence>
<evidence type="ECO:0000313" key="4">
    <source>
        <dbReference type="EMBL" id="KAL2912192.1"/>
    </source>
</evidence>
<organism evidence="4 5">
    <name type="scientific">Polyrhizophydium stewartii</name>
    <dbReference type="NCBI Taxonomy" id="2732419"/>
    <lineage>
        <taxon>Eukaryota</taxon>
        <taxon>Fungi</taxon>
        <taxon>Fungi incertae sedis</taxon>
        <taxon>Chytridiomycota</taxon>
        <taxon>Chytridiomycota incertae sedis</taxon>
        <taxon>Chytridiomycetes</taxon>
        <taxon>Rhizophydiales</taxon>
        <taxon>Rhizophydiales incertae sedis</taxon>
        <taxon>Polyrhizophydium</taxon>
    </lineage>
</organism>
<evidence type="ECO:0000259" key="3">
    <source>
        <dbReference type="Pfam" id="PF15739"/>
    </source>
</evidence>
<dbReference type="EMBL" id="JADGIZ020000074">
    <property type="protein sequence ID" value="KAL2912192.1"/>
    <property type="molecule type" value="Genomic_DNA"/>
</dbReference>
<dbReference type="PANTHER" id="PTHR34916">
    <property type="entry name" value="GI:13385330"/>
    <property type="match status" value="1"/>
</dbReference>
<feature type="domain" description="Translin-associated factor X-interacting protein 1 N-terminal" evidence="3">
    <location>
        <begin position="254"/>
        <end position="364"/>
    </location>
</feature>
<keyword evidence="5" id="KW-1185">Reference proteome</keyword>
<evidence type="ECO:0000313" key="5">
    <source>
        <dbReference type="Proteomes" id="UP001527925"/>
    </source>
</evidence>
<dbReference type="Proteomes" id="UP001527925">
    <property type="component" value="Unassembled WGS sequence"/>
</dbReference>
<dbReference type="InterPro" id="IPR032755">
    <property type="entry name" value="TSNAXIP1_N"/>
</dbReference>
<dbReference type="Pfam" id="PF15739">
    <property type="entry name" value="TSNAXIP1_N"/>
    <property type="match status" value="1"/>
</dbReference>
<protein>
    <submittedName>
        <fullName evidence="4">Clathrin heavy chain linker domain-containing protein 1</fullName>
    </submittedName>
</protein>
<evidence type="ECO:0000256" key="2">
    <source>
        <dbReference type="SAM" id="Coils"/>
    </source>
</evidence>
<keyword evidence="1 2" id="KW-0175">Coiled coil</keyword>
<dbReference type="PANTHER" id="PTHR34916:SF1">
    <property type="entry name" value="GI:13385330"/>
    <property type="match status" value="1"/>
</dbReference>
<sequence>MDSEINRWRNIATSDIYTHPQQKVVLLPRKQAATARGALSTTRPKHSSRKDIEPIGRILDRFAEQHKRDVSTLSSGHLNPNNANMHLERFKEGQRSHPRFGISTQPAATDLPVISIPNTRASGDTQRAAQPANDSASVLQQSSIHVAAARDDQTPGLGVGSMIDLLSKFDSVKMREKIHDAIDEPFTPQEPLKPTESEQQRTTRHFLPSYQLSLTKVDQFRTLQLIDKTVVQRNQSYLKNSDGGKLARLQQYQDFLRSELEANNCPDQGPDMSRLRVYSQCFEMLIAEFRTYAPIFAEIKARKQYDKTVLSFQSDQSELNFLRTKVQKLLSQNENRLLLKFERKKAKELEMQVEGLKAENERLKSDLRRKLAIYASYLPASLLHEKKKDDPLLAEVEYQIRNFGLGDDPISVAERQIEALKAEVNAKLDEIDDIKQTQEREFVPRITKEKIEESLHDIEEKLKRYIEKNNGLETQLMERQAGIRQLEATLREKEQQYQFLITEYK</sequence>
<gene>
    <name evidence="4" type="primary">CLHC1</name>
    <name evidence="4" type="ORF">HK105_208325</name>
</gene>
<feature type="coiled-coil region" evidence="2">
    <location>
        <begin position="339"/>
        <end position="373"/>
    </location>
</feature>
<feature type="coiled-coil region" evidence="2">
    <location>
        <begin position="410"/>
        <end position="503"/>
    </location>
</feature>
<comment type="caution">
    <text evidence="4">The sequence shown here is derived from an EMBL/GenBank/DDBJ whole genome shotgun (WGS) entry which is preliminary data.</text>
</comment>
<reference evidence="4 5" key="1">
    <citation type="submission" date="2023-09" db="EMBL/GenBank/DDBJ databases">
        <title>Pangenome analysis of Batrachochytrium dendrobatidis and related Chytrids.</title>
        <authorList>
            <person name="Yacoub M.N."/>
            <person name="Stajich J.E."/>
            <person name="James T.Y."/>
        </authorList>
    </citation>
    <scope>NUCLEOTIDE SEQUENCE [LARGE SCALE GENOMIC DNA]</scope>
    <source>
        <strain evidence="4 5">JEL0888</strain>
    </source>
</reference>